<dbReference type="PROSITE" id="PS00061">
    <property type="entry name" value="ADH_SHORT"/>
    <property type="match status" value="1"/>
</dbReference>
<dbReference type="FunFam" id="3.40.50.720:FF:000084">
    <property type="entry name" value="Short-chain dehydrogenase reductase"/>
    <property type="match status" value="1"/>
</dbReference>
<reference evidence="4 5" key="1">
    <citation type="journal article" date="2019" name="Nat. Plants">
        <title>Stout camphor tree genome fills gaps in understanding of flowering plant genome evolution.</title>
        <authorList>
            <person name="Chaw S.M."/>
            <person name="Liu Y.C."/>
            <person name="Wu Y.W."/>
            <person name="Wang H.Y."/>
            <person name="Lin C.I."/>
            <person name="Wu C.S."/>
            <person name="Ke H.M."/>
            <person name="Chang L.Y."/>
            <person name="Hsu C.Y."/>
            <person name="Yang H.T."/>
            <person name="Sudianto E."/>
            <person name="Hsu M.H."/>
            <person name="Wu K.P."/>
            <person name="Wang L.N."/>
            <person name="Leebens-Mack J.H."/>
            <person name="Tsai I.J."/>
        </authorList>
    </citation>
    <scope>NUCLEOTIDE SEQUENCE [LARGE SCALE GENOMIC DNA]</scope>
    <source>
        <strain evidence="5">cv. Chaw 1501</strain>
        <tissue evidence="4">Young leaves</tissue>
    </source>
</reference>
<feature type="domain" description="Ketoreductase" evidence="3">
    <location>
        <begin position="19"/>
        <end position="212"/>
    </location>
</feature>
<dbReference type="InterPro" id="IPR057326">
    <property type="entry name" value="KR_dom"/>
</dbReference>
<dbReference type="InterPro" id="IPR002347">
    <property type="entry name" value="SDR_fam"/>
</dbReference>
<organism evidence="4 5">
    <name type="scientific">Cinnamomum micranthum f. kanehirae</name>
    <dbReference type="NCBI Taxonomy" id="337451"/>
    <lineage>
        <taxon>Eukaryota</taxon>
        <taxon>Viridiplantae</taxon>
        <taxon>Streptophyta</taxon>
        <taxon>Embryophyta</taxon>
        <taxon>Tracheophyta</taxon>
        <taxon>Spermatophyta</taxon>
        <taxon>Magnoliopsida</taxon>
        <taxon>Magnoliidae</taxon>
        <taxon>Laurales</taxon>
        <taxon>Lauraceae</taxon>
        <taxon>Cinnamomum</taxon>
    </lineage>
</organism>
<evidence type="ECO:0000313" key="5">
    <source>
        <dbReference type="Proteomes" id="UP000283530"/>
    </source>
</evidence>
<sequence>MAGSSTNEQAATTLPLTGRVAIVTGASRGIGRAIALHLASLGANLVLNYAANATQADHLAAEINSLPMHSPHTRAIAVQANIADSAQVKNLFDRAEEAFGTQAHILVNCAGVIDSKYPNLVRTLEEDWDMTFGVNTKGTFLCCREASNRLARGGGGRIISISSSTVGVLPPGFAAYAASKAAVETMTKILAKELKGTRITANCVAPGPIATDMFFTGMGDDDVKKVVDECPLGRMGEPKDVAHIVGFLATDAGEWINGQVIRANGGTV</sequence>
<proteinExistence type="inferred from homology"/>
<dbReference type="InterPro" id="IPR036291">
    <property type="entry name" value="NAD(P)-bd_dom_sf"/>
</dbReference>
<dbReference type="Proteomes" id="UP000283530">
    <property type="component" value="Unassembled WGS sequence"/>
</dbReference>
<dbReference type="EMBL" id="QPKB01000003">
    <property type="protein sequence ID" value="RWR80378.1"/>
    <property type="molecule type" value="Genomic_DNA"/>
</dbReference>
<keyword evidence="2" id="KW-0560">Oxidoreductase</keyword>
<dbReference type="OrthoDB" id="1669814at2759"/>
<dbReference type="AlphaFoldDB" id="A0A3S4NQT7"/>
<comment type="caution">
    <text evidence="4">The sequence shown here is derived from an EMBL/GenBank/DDBJ whole genome shotgun (WGS) entry which is preliminary data.</text>
</comment>
<evidence type="ECO:0000259" key="3">
    <source>
        <dbReference type="SMART" id="SM00822"/>
    </source>
</evidence>
<dbReference type="SUPFAM" id="SSF51735">
    <property type="entry name" value="NAD(P)-binding Rossmann-fold domains"/>
    <property type="match status" value="1"/>
</dbReference>
<accession>A0A3S4NQT7</accession>
<dbReference type="PRINTS" id="PR00080">
    <property type="entry name" value="SDRFAMILY"/>
</dbReference>
<dbReference type="Pfam" id="PF13561">
    <property type="entry name" value="adh_short_C2"/>
    <property type="match status" value="1"/>
</dbReference>
<comment type="similarity">
    <text evidence="1">Belongs to the short-chain dehydrogenases/reductases (SDR) family.</text>
</comment>
<keyword evidence="5" id="KW-1185">Reference proteome</keyword>
<dbReference type="PRINTS" id="PR00081">
    <property type="entry name" value="GDHRDH"/>
</dbReference>
<gene>
    <name evidence="4" type="ORF">CKAN_00901300</name>
</gene>
<evidence type="ECO:0000256" key="2">
    <source>
        <dbReference type="ARBA" id="ARBA00023002"/>
    </source>
</evidence>
<dbReference type="PANTHER" id="PTHR48107">
    <property type="entry name" value="NADPH-DEPENDENT ALDEHYDE REDUCTASE-LIKE PROTEIN, CHLOROPLASTIC-RELATED"/>
    <property type="match status" value="1"/>
</dbReference>
<evidence type="ECO:0000256" key="1">
    <source>
        <dbReference type="ARBA" id="ARBA00006484"/>
    </source>
</evidence>
<protein>
    <submittedName>
        <fullName evidence="4">Short-chain type dehydrogenase/reductase</fullName>
    </submittedName>
</protein>
<dbReference type="SMART" id="SM00822">
    <property type="entry name" value="PKS_KR"/>
    <property type="match status" value="1"/>
</dbReference>
<dbReference type="STRING" id="337451.A0A3S4NQT7"/>
<name>A0A3S4NQT7_9MAGN</name>
<dbReference type="GO" id="GO:0016614">
    <property type="term" value="F:oxidoreductase activity, acting on CH-OH group of donors"/>
    <property type="evidence" value="ECO:0007669"/>
    <property type="project" value="UniProtKB-ARBA"/>
</dbReference>
<evidence type="ECO:0000313" key="4">
    <source>
        <dbReference type="EMBL" id="RWR80378.1"/>
    </source>
</evidence>
<dbReference type="PANTHER" id="PTHR48107:SF7">
    <property type="entry name" value="RE15974P"/>
    <property type="match status" value="1"/>
</dbReference>
<dbReference type="InterPro" id="IPR020904">
    <property type="entry name" value="Sc_DH/Rdtase_CS"/>
</dbReference>
<dbReference type="Gene3D" id="3.40.50.720">
    <property type="entry name" value="NAD(P)-binding Rossmann-like Domain"/>
    <property type="match status" value="1"/>
</dbReference>